<evidence type="ECO:0000313" key="9">
    <source>
        <dbReference type="Proteomes" id="UP000472273"/>
    </source>
</evidence>
<keyword evidence="1" id="KW-0479">Metal-binding</keyword>
<accession>A0A670YSG0</accession>
<protein>
    <submittedName>
        <fullName evidence="8">Zinc finger protein 594-like</fullName>
    </submittedName>
</protein>
<dbReference type="Proteomes" id="UP000472273">
    <property type="component" value="Unplaced"/>
</dbReference>
<evidence type="ECO:0000256" key="5">
    <source>
        <dbReference type="PROSITE-ProRule" id="PRU00042"/>
    </source>
</evidence>
<dbReference type="KEGG" id="ptex:113448580"/>
<dbReference type="PANTHER" id="PTHR24379">
    <property type="entry name" value="KRAB AND ZINC FINGER DOMAIN-CONTAINING"/>
    <property type="match status" value="1"/>
</dbReference>
<dbReference type="GO" id="GO:0005634">
    <property type="term" value="C:nucleus"/>
    <property type="evidence" value="ECO:0007669"/>
    <property type="project" value="UniProtKB-ARBA"/>
</dbReference>
<feature type="domain" description="C2H2-type" evidence="7">
    <location>
        <begin position="566"/>
        <end position="593"/>
    </location>
</feature>
<dbReference type="RefSeq" id="XP_026575069.1">
    <property type="nucleotide sequence ID" value="XM_026719284.1"/>
</dbReference>
<feature type="region of interest" description="Disordered" evidence="6">
    <location>
        <begin position="100"/>
        <end position="124"/>
    </location>
</feature>
<feature type="domain" description="C2H2-type" evidence="7">
    <location>
        <begin position="823"/>
        <end position="850"/>
    </location>
</feature>
<dbReference type="InterPro" id="IPR013087">
    <property type="entry name" value="Znf_C2H2_type"/>
</dbReference>
<feature type="compositionally biased region" description="Polar residues" evidence="6">
    <location>
        <begin position="538"/>
        <end position="561"/>
    </location>
</feature>
<dbReference type="PROSITE" id="PS00028">
    <property type="entry name" value="ZINC_FINGER_C2H2_1"/>
    <property type="match status" value="9"/>
</dbReference>
<evidence type="ECO:0000256" key="3">
    <source>
        <dbReference type="ARBA" id="ARBA00022771"/>
    </source>
</evidence>
<feature type="domain" description="C2H2-type" evidence="7">
    <location>
        <begin position="632"/>
        <end position="659"/>
    </location>
</feature>
<evidence type="ECO:0000256" key="6">
    <source>
        <dbReference type="SAM" id="MobiDB-lite"/>
    </source>
</evidence>
<dbReference type="SUPFAM" id="SSF57667">
    <property type="entry name" value="beta-beta-alpha zinc fingers"/>
    <property type="match status" value="5"/>
</dbReference>
<dbReference type="OrthoDB" id="8922241at2759"/>
<dbReference type="Ensembl" id="ENSPTXT00000015204.1">
    <property type="protein sequence ID" value="ENSPTXP00000014740.1"/>
    <property type="gene ID" value="ENSPTXG00000010202.1"/>
</dbReference>
<dbReference type="GO" id="GO:0008270">
    <property type="term" value="F:zinc ion binding"/>
    <property type="evidence" value="ECO:0007669"/>
    <property type="project" value="UniProtKB-KW"/>
</dbReference>
<keyword evidence="9" id="KW-1185">Reference proteome</keyword>
<feature type="compositionally biased region" description="Basic and acidic residues" evidence="6">
    <location>
        <begin position="101"/>
        <end position="113"/>
    </location>
</feature>
<dbReference type="FunFam" id="3.30.160.60:FF:000100">
    <property type="entry name" value="Zinc finger 45-like"/>
    <property type="match status" value="2"/>
</dbReference>
<reference evidence="8" key="2">
    <citation type="submission" date="2025-09" db="UniProtKB">
        <authorList>
            <consortium name="Ensembl"/>
        </authorList>
    </citation>
    <scope>IDENTIFICATION</scope>
</reference>
<feature type="domain" description="C2H2-type" evidence="7">
    <location>
        <begin position="940"/>
        <end position="967"/>
    </location>
</feature>
<evidence type="ECO:0000313" key="8">
    <source>
        <dbReference type="Ensembl" id="ENSPTXP00000014740.1"/>
    </source>
</evidence>
<dbReference type="AlphaFoldDB" id="A0A670YSG0"/>
<dbReference type="PROSITE" id="PS50157">
    <property type="entry name" value="ZINC_FINGER_C2H2_2"/>
    <property type="match status" value="10"/>
</dbReference>
<dbReference type="OMA" id="QHEHTHS"/>
<feature type="region of interest" description="Disordered" evidence="6">
    <location>
        <begin position="538"/>
        <end position="562"/>
    </location>
</feature>
<feature type="domain" description="C2H2-type" evidence="7">
    <location>
        <begin position="274"/>
        <end position="301"/>
    </location>
</feature>
<dbReference type="InterPro" id="IPR036236">
    <property type="entry name" value="Znf_C2H2_sf"/>
</dbReference>
<feature type="domain" description="C2H2-type" evidence="7">
    <location>
        <begin position="707"/>
        <end position="734"/>
    </location>
</feature>
<keyword evidence="4" id="KW-0862">Zinc</keyword>
<proteinExistence type="predicted"/>
<evidence type="ECO:0000259" key="7">
    <source>
        <dbReference type="PROSITE" id="PS50157"/>
    </source>
</evidence>
<keyword evidence="3 5" id="KW-0863">Zinc-finger</keyword>
<evidence type="ECO:0000256" key="2">
    <source>
        <dbReference type="ARBA" id="ARBA00022737"/>
    </source>
</evidence>
<feature type="domain" description="C2H2-type" evidence="7">
    <location>
        <begin position="1096"/>
        <end position="1123"/>
    </location>
</feature>
<dbReference type="FunFam" id="3.30.160.60:FF:000340">
    <property type="entry name" value="zinc finger protein 473 isoform X1"/>
    <property type="match status" value="2"/>
</dbReference>
<dbReference type="Pfam" id="PF00096">
    <property type="entry name" value="zf-C2H2"/>
    <property type="match status" value="4"/>
</dbReference>
<dbReference type="GeneTree" id="ENSGT01030000234576"/>
<feature type="compositionally biased region" description="Polar residues" evidence="6">
    <location>
        <begin position="115"/>
        <end position="124"/>
    </location>
</feature>
<organism evidence="8 9">
    <name type="scientific">Pseudonaja textilis</name>
    <name type="common">Eastern brown snake</name>
    <dbReference type="NCBI Taxonomy" id="8673"/>
    <lineage>
        <taxon>Eukaryota</taxon>
        <taxon>Metazoa</taxon>
        <taxon>Chordata</taxon>
        <taxon>Craniata</taxon>
        <taxon>Vertebrata</taxon>
        <taxon>Euteleostomi</taxon>
        <taxon>Lepidosauria</taxon>
        <taxon>Squamata</taxon>
        <taxon>Bifurcata</taxon>
        <taxon>Unidentata</taxon>
        <taxon>Episquamata</taxon>
        <taxon>Toxicofera</taxon>
        <taxon>Serpentes</taxon>
        <taxon>Colubroidea</taxon>
        <taxon>Elapidae</taxon>
        <taxon>Hydrophiinae</taxon>
        <taxon>Pseudonaja</taxon>
    </lineage>
</organism>
<dbReference type="SMART" id="SM00355">
    <property type="entry name" value="ZnF_C2H2"/>
    <property type="match status" value="13"/>
</dbReference>
<name>A0A670YSG0_PSETE</name>
<dbReference type="Gene3D" id="3.30.160.60">
    <property type="entry name" value="Classic Zinc Finger"/>
    <property type="match status" value="9"/>
</dbReference>
<feature type="domain" description="C2H2-type" evidence="7">
    <location>
        <begin position="979"/>
        <end position="1006"/>
    </location>
</feature>
<evidence type="ECO:0000256" key="4">
    <source>
        <dbReference type="ARBA" id="ARBA00022833"/>
    </source>
</evidence>
<gene>
    <name evidence="8" type="primary">LOC113448580</name>
</gene>
<evidence type="ECO:0000256" key="1">
    <source>
        <dbReference type="ARBA" id="ARBA00022723"/>
    </source>
</evidence>
<feature type="domain" description="C2H2-type" evidence="7">
    <location>
        <begin position="901"/>
        <end position="928"/>
    </location>
</feature>
<dbReference type="GeneID" id="113448580"/>
<feature type="domain" description="C2H2-type" evidence="7">
    <location>
        <begin position="1018"/>
        <end position="1045"/>
    </location>
</feature>
<sequence>MTALESAFGEEAMAEINHSLDRENLAATECSEFQFNANCLTGEGQLCILEPHITEIIDNEGLANDQLTTAEKVALENSAKTEAVWEYPWQSDKVVTNLSVPHHDKNTSVKDEEANSQSSKPINYHHNQTKNLYFCDRPKKDFQQPSLFAQHKNVFCASKMPVQSEQLEICNSLVPDLNSQTKNCLIIGDQCGENNQSLSHLSQYYKNVLPNENSAWQHQSFQSEAGSLISEVCYRSTLVPVPLKAENIIEYVDEAVGPNAIQVTDQRTETKNLHICDQCGKEYQWLSELIRHQLLYFGGEADRQSQLNLEDRNPSHLAFVPIPFQENGMCATSWETFQQKSRDHNTPAKMQYFSHQNGKDFCKSSVLKWHTLPREKLTRQSKINKSSTLSFVPHVRGNMFADSCETSNLNSVRTSPYTGKQHNDQCGRCSHSLCAQQHLDNLELKADRDELFHLGAYSPKSSVPTSLQTDKTFSENSKILTEQKNCAKNLYTCNCDRNNCQCHCLLAKHHLHVALGGQTDTQDQFKIQAGSLSQFQMESKVTESSETVKPQSNLTTNQGSDIKSPRICTECGKDFRWSSALARHHVVHSGKASKKQCPSKVDYQKDLSSGPMDFDQPSHLKTNQLTEKNKPYTCGYCGKSFKWPSDLARHKRVHSRKKLMRSKGIKPNKSYNSDQGGKHFYCPSHLAQHKHTHSRSKLMRGTKFKSYICGHCGKSYHWPSKLARHEQTHFRTKLMKDKCTKMKKSYICGQCGKNFQWPDLTQHKCMHARKKLLRGKCNKPQKHYTRSQCGKSFQWPSQLAKREHTHSRSKLVRGRCTKLNKSCICDQCGKGFMYPSDLARHEITHSRKKLLRGKCTKLNQYYTRSQCKKSFQWPSESAQHDHTHSRNKFVRGRCTKLNKSCICDQCGKGFMYPSDLARHEPTHSRKKLLRGKCTKLKKYYTCNQCRKSFQKASQLAEHEHTHSRSKLVRGRCTKLNKSCICDQCGKGFVYPSDLARHEHSHSRIKVVRGRCTKLKKSCICDQCGKGFMYPSDLARHEKTHSRKKLLRGKCTKLNQYYTRSQCKKSFQWPSESAQHEHTHSRNKLVTGRCTELNKSCICDQCGKGFMYPSGLARHEHSHSRIKVARGQCTKLKKSCI</sequence>
<dbReference type="PANTHER" id="PTHR24379:SF127">
    <property type="entry name" value="BLOODY FINGERS-RELATED"/>
    <property type="match status" value="1"/>
</dbReference>
<keyword evidence="2" id="KW-0677">Repeat</keyword>
<reference evidence="8" key="1">
    <citation type="submission" date="2025-08" db="UniProtKB">
        <authorList>
            <consortium name="Ensembl"/>
        </authorList>
    </citation>
    <scope>IDENTIFICATION</scope>
</reference>